<dbReference type="PANTHER" id="PTHR10859">
    <property type="entry name" value="GLYCOSYL TRANSFERASE"/>
    <property type="match status" value="1"/>
</dbReference>
<dbReference type="AlphaFoldDB" id="A0A284RYB3"/>
<evidence type="ECO:0000259" key="15">
    <source>
        <dbReference type="PROSITE" id="PS50206"/>
    </source>
</evidence>
<keyword evidence="10 14" id="KW-1133">Transmembrane helix</keyword>
<dbReference type="PANTHER" id="PTHR10859:SF91">
    <property type="entry name" value="DOLICHYL-PHOSPHATE BETA-GLUCOSYLTRANSFERASE"/>
    <property type="match status" value="1"/>
</dbReference>
<dbReference type="InterPro" id="IPR029044">
    <property type="entry name" value="Nucleotide-diphossugar_trans"/>
</dbReference>
<evidence type="ECO:0000313" key="17">
    <source>
        <dbReference type="Proteomes" id="UP000219338"/>
    </source>
</evidence>
<dbReference type="Gene3D" id="3.90.550.10">
    <property type="entry name" value="Spore Coat Polysaccharide Biosynthesis Protein SpsA, Chain A"/>
    <property type="match status" value="1"/>
</dbReference>
<dbReference type="EC" id="2.4.1.117" evidence="4"/>
<evidence type="ECO:0000256" key="1">
    <source>
        <dbReference type="ARBA" id="ARBA00004389"/>
    </source>
</evidence>
<feature type="transmembrane region" description="Helical" evidence="14">
    <location>
        <begin position="284"/>
        <end position="306"/>
    </location>
</feature>
<dbReference type="Pfam" id="PF00581">
    <property type="entry name" value="Rhodanese"/>
    <property type="match status" value="1"/>
</dbReference>
<organism evidence="16 17">
    <name type="scientific">Armillaria ostoyae</name>
    <name type="common">Armillaria root rot fungus</name>
    <dbReference type="NCBI Taxonomy" id="47428"/>
    <lineage>
        <taxon>Eukaryota</taxon>
        <taxon>Fungi</taxon>
        <taxon>Dikarya</taxon>
        <taxon>Basidiomycota</taxon>
        <taxon>Agaricomycotina</taxon>
        <taxon>Agaricomycetes</taxon>
        <taxon>Agaricomycetidae</taxon>
        <taxon>Agaricales</taxon>
        <taxon>Marasmiineae</taxon>
        <taxon>Physalacriaceae</taxon>
        <taxon>Armillaria</taxon>
    </lineage>
</organism>
<keyword evidence="6" id="KW-0808">Transferase</keyword>
<keyword evidence="17" id="KW-1185">Reference proteome</keyword>
<evidence type="ECO:0000256" key="12">
    <source>
        <dbReference type="ARBA" id="ARBA00045097"/>
    </source>
</evidence>
<dbReference type="CDD" id="cd04188">
    <property type="entry name" value="DPG_synthase"/>
    <property type="match status" value="1"/>
</dbReference>
<evidence type="ECO:0000256" key="6">
    <source>
        <dbReference type="ARBA" id="ARBA00022679"/>
    </source>
</evidence>
<name>A0A284RYB3_ARMOS</name>
<evidence type="ECO:0000256" key="5">
    <source>
        <dbReference type="ARBA" id="ARBA00022676"/>
    </source>
</evidence>
<evidence type="ECO:0000256" key="9">
    <source>
        <dbReference type="ARBA" id="ARBA00022968"/>
    </source>
</evidence>
<comment type="subcellular location">
    <subcellularLocation>
        <location evidence="1">Endoplasmic reticulum membrane</location>
        <topology evidence="1">Single-pass membrane protein</topology>
    </subcellularLocation>
</comment>
<evidence type="ECO:0000256" key="11">
    <source>
        <dbReference type="ARBA" id="ARBA00023136"/>
    </source>
</evidence>
<comment type="pathway">
    <text evidence="2">Protein modification; protein glycosylation.</text>
</comment>
<dbReference type="InterPro" id="IPR001173">
    <property type="entry name" value="Glyco_trans_2-like"/>
</dbReference>
<comment type="catalytic activity">
    <reaction evidence="12">
        <text>a di-trans,poly-cis-dolichyl phosphate + UDP-alpha-D-glucose = a di-trans,poly-cis-dolichyl beta-D-glucosyl phosphate + UDP</text>
        <dbReference type="Rhea" id="RHEA:15401"/>
        <dbReference type="Rhea" id="RHEA-COMP:19498"/>
        <dbReference type="Rhea" id="RHEA-COMP:19502"/>
        <dbReference type="ChEBI" id="CHEBI:57525"/>
        <dbReference type="ChEBI" id="CHEBI:57683"/>
        <dbReference type="ChEBI" id="CHEBI:58223"/>
        <dbReference type="ChEBI" id="CHEBI:58885"/>
        <dbReference type="EC" id="2.4.1.117"/>
    </reaction>
    <physiologicalReaction direction="left-to-right" evidence="12">
        <dbReference type="Rhea" id="RHEA:15402"/>
    </physiologicalReaction>
</comment>
<sequence>MNSFTSRPGSPTKTTALLKPFYLSSSSTSPIPNGYSTYTSPLLNGGSSPAPLINGKSVSNSLFPKDLMRLRKGVKLLLIDVRDRADFQREHIKRDAVICIEPTILRRKSINATSLMEALMISPPTEVNFFANREKFDYVVLYDWDSTSFGPLDSPLSVLVQTIYEREFTRMLKHAPIILVGGLEAWKKEFGEADVTKGDGEVVKPPPPSTSTETFALANPPTPRLSARNPFANGTIPSALSSSSGSRRGESGSLCVVLLQEESIIYSQRGTEEKGELAMETSTIVYAGLAAVFGVVISLYIALIAWSPDPIVTHDSEKKYRSHKHRTDAQPLPLLSDPSTVDLSVVIPAYNETERLPIMLASAIDHLSKTTHSFEVLIVDDGSSDDTSAASLSLAGKYPKCDIRVVTLEKNLGKGGAVRHGMLYASGERLLMVDADGASRFNDLELLWRAMDDIAPDCGAGVVVGSRAHLVRTDAVVKRSLLRNILMYGLHTILRIVGVGHIRDTQCGFKLFSRSAAQQIFPHQHLPTWIFDVELLLLAKQLRIPVAEVPIDWHEVPGSKLNVVTASLQMLRDLLIVRANHLLGRWKASSDKVKSD</sequence>
<evidence type="ECO:0000256" key="3">
    <source>
        <dbReference type="ARBA" id="ARBA00006739"/>
    </source>
</evidence>
<dbReference type="InterPro" id="IPR001763">
    <property type="entry name" value="Rhodanese-like_dom"/>
</dbReference>
<accession>A0A284RYB3</accession>
<reference evidence="17" key="1">
    <citation type="journal article" date="2017" name="Nat. Ecol. Evol.">
        <title>Genome expansion and lineage-specific genetic innovations in the forest pathogenic fungi Armillaria.</title>
        <authorList>
            <person name="Sipos G."/>
            <person name="Prasanna A.N."/>
            <person name="Walter M.C."/>
            <person name="O'Connor E."/>
            <person name="Balint B."/>
            <person name="Krizsan K."/>
            <person name="Kiss B."/>
            <person name="Hess J."/>
            <person name="Varga T."/>
            <person name="Slot J."/>
            <person name="Riley R."/>
            <person name="Boka B."/>
            <person name="Rigling D."/>
            <person name="Barry K."/>
            <person name="Lee J."/>
            <person name="Mihaltcheva S."/>
            <person name="LaButti K."/>
            <person name="Lipzen A."/>
            <person name="Waldron R."/>
            <person name="Moloney N.M."/>
            <person name="Sperisen C."/>
            <person name="Kredics L."/>
            <person name="Vagvoelgyi C."/>
            <person name="Patrignani A."/>
            <person name="Fitzpatrick D."/>
            <person name="Nagy I."/>
            <person name="Doyle S."/>
            <person name="Anderson J.B."/>
            <person name="Grigoriev I.V."/>
            <person name="Gueldener U."/>
            <person name="Muensterkoetter M."/>
            <person name="Nagy L.G."/>
        </authorList>
    </citation>
    <scope>NUCLEOTIDE SEQUENCE [LARGE SCALE GENOMIC DNA]</scope>
    <source>
        <strain evidence="17">C18/9</strain>
    </source>
</reference>
<protein>
    <recommendedName>
        <fullName evidence="4">dolichyl-phosphate beta-glucosyltransferase</fullName>
        <ecNumber evidence="4">2.4.1.117</ecNumber>
    </recommendedName>
</protein>
<dbReference type="Pfam" id="PF00535">
    <property type="entry name" value="Glycos_transf_2"/>
    <property type="match status" value="1"/>
</dbReference>
<feature type="domain" description="Rhodanese" evidence="15">
    <location>
        <begin position="72"/>
        <end position="195"/>
    </location>
</feature>
<dbReference type="InterPro" id="IPR036873">
    <property type="entry name" value="Rhodanese-like_dom_sf"/>
</dbReference>
<dbReference type="GO" id="GO:0004581">
    <property type="term" value="F:dolichyl-phosphate beta-glucosyltransferase activity"/>
    <property type="evidence" value="ECO:0007669"/>
    <property type="project" value="UniProtKB-EC"/>
</dbReference>
<evidence type="ECO:0000256" key="10">
    <source>
        <dbReference type="ARBA" id="ARBA00022989"/>
    </source>
</evidence>
<dbReference type="OrthoDB" id="3784at2759"/>
<dbReference type="SUPFAM" id="SSF53448">
    <property type="entry name" value="Nucleotide-diphospho-sugar transferases"/>
    <property type="match status" value="1"/>
</dbReference>
<dbReference type="SMART" id="SM00450">
    <property type="entry name" value="RHOD"/>
    <property type="match status" value="1"/>
</dbReference>
<keyword evidence="7 14" id="KW-0812">Transmembrane</keyword>
<dbReference type="Gene3D" id="3.40.250.10">
    <property type="entry name" value="Rhodanese-like domain"/>
    <property type="match status" value="1"/>
</dbReference>
<dbReference type="GO" id="GO:0005789">
    <property type="term" value="C:endoplasmic reticulum membrane"/>
    <property type="evidence" value="ECO:0007669"/>
    <property type="project" value="UniProtKB-SubCell"/>
</dbReference>
<evidence type="ECO:0000256" key="7">
    <source>
        <dbReference type="ARBA" id="ARBA00022692"/>
    </source>
</evidence>
<evidence type="ECO:0000256" key="2">
    <source>
        <dbReference type="ARBA" id="ARBA00004922"/>
    </source>
</evidence>
<comment type="similarity">
    <text evidence="3">Belongs to the glycosyltransferase 2 family.</text>
</comment>
<dbReference type="Proteomes" id="UP000219338">
    <property type="component" value="Unassembled WGS sequence"/>
</dbReference>
<evidence type="ECO:0000256" key="4">
    <source>
        <dbReference type="ARBA" id="ARBA00012583"/>
    </source>
</evidence>
<dbReference type="GO" id="GO:0006487">
    <property type="term" value="P:protein N-linked glycosylation"/>
    <property type="evidence" value="ECO:0007669"/>
    <property type="project" value="TreeGrafter"/>
</dbReference>
<dbReference type="STRING" id="47428.A0A284RYB3"/>
<feature type="region of interest" description="Disordered" evidence="13">
    <location>
        <begin position="197"/>
        <end position="219"/>
    </location>
</feature>
<evidence type="ECO:0000256" key="8">
    <source>
        <dbReference type="ARBA" id="ARBA00022824"/>
    </source>
</evidence>
<keyword evidence="8" id="KW-0256">Endoplasmic reticulum</keyword>
<proteinExistence type="inferred from homology"/>
<evidence type="ECO:0000256" key="14">
    <source>
        <dbReference type="SAM" id="Phobius"/>
    </source>
</evidence>
<evidence type="ECO:0000256" key="13">
    <source>
        <dbReference type="SAM" id="MobiDB-lite"/>
    </source>
</evidence>
<gene>
    <name evidence="16" type="ORF">ARMOST_17191</name>
</gene>
<keyword evidence="11 14" id="KW-0472">Membrane</keyword>
<dbReference type="InterPro" id="IPR035518">
    <property type="entry name" value="DPG_synthase"/>
</dbReference>
<keyword evidence="5" id="KW-0328">Glycosyltransferase</keyword>
<dbReference type="EMBL" id="FUEG01000021">
    <property type="protein sequence ID" value="SJL13743.1"/>
    <property type="molecule type" value="Genomic_DNA"/>
</dbReference>
<dbReference type="SUPFAM" id="SSF52821">
    <property type="entry name" value="Rhodanese/Cell cycle control phosphatase"/>
    <property type="match status" value="1"/>
</dbReference>
<keyword evidence="9" id="KW-0735">Signal-anchor</keyword>
<evidence type="ECO:0000313" key="16">
    <source>
        <dbReference type="EMBL" id="SJL13743.1"/>
    </source>
</evidence>
<dbReference type="PROSITE" id="PS50206">
    <property type="entry name" value="RHODANESE_3"/>
    <property type="match status" value="1"/>
</dbReference>